<proteinExistence type="predicted"/>
<gene>
    <name evidence="2" type="ORF">EIP75_17655</name>
</gene>
<evidence type="ECO:0000313" key="2">
    <source>
        <dbReference type="EMBL" id="RRS02971.1"/>
    </source>
</evidence>
<dbReference type="AlphaFoldDB" id="A0A426V815"/>
<feature type="region of interest" description="Disordered" evidence="1">
    <location>
        <begin position="1"/>
        <end position="35"/>
    </location>
</feature>
<dbReference type="RefSeq" id="WP_125244607.1">
    <property type="nucleotide sequence ID" value="NZ_RSED01000016.1"/>
</dbReference>
<dbReference type="Proteomes" id="UP000269265">
    <property type="component" value="Unassembled WGS sequence"/>
</dbReference>
<name>A0A426V815_9BURK</name>
<evidence type="ECO:0000313" key="3">
    <source>
        <dbReference type="Proteomes" id="UP000269265"/>
    </source>
</evidence>
<comment type="caution">
    <text evidence="2">The sequence shown here is derived from an EMBL/GenBank/DDBJ whole genome shotgun (WGS) entry which is preliminary data.</text>
</comment>
<keyword evidence="3" id="KW-1185">Reference proteome</keyword>
<protein>
    <submittedName>
        <fullName evidence="2">Uncharacterized protein</fullName>
    </submittedName>
</protein>
<evidence type="ECO:0000256" key="1">
    <source>
        <dbReference type="SAM" id="MobiDB-lite"/>
    </source>
</evidence>
<dbReference type="EMBL" id="RSED01000016">
    <property type="protein sequence ID" value="RRS02971.1"/>
    <property type="molecule type" value="Genomic_DNA"/>
</dbReference>
<sequence length="59" mass="6626">MPVHIEEIDANVNVQSRGQAEEPSSGAEAPSTNEQERWMALARLVRERAERTSAWGFDD</sequence>
<reference evidence="2 3" key="1">
    <citation type="submission" date="2018-12" db="EMBL/GenBank/DDBJ databases">
        <title>The whole draft genome of Aquabacterium sp. SJQ9.</title>
        <authorList>
            <person name="Sun L."/>
            <person name="Gao X."/>
            <person name="Chen W."/>
            <person name="Huang K."/>
        </authorList>
    </citation>
    <scope>NUCLEOTIDE SEQUENCE [LARGE SCALE GENOMIC DNA]</scope>
    <source>
        <strain evidence="2 3">SJQ9</strain>
    </source>
</reference>
<accession>A0A426V815</accession>
<organism evidence="2 3">
    <name type="scientific">Aquabacterium soli</name>
    <dbReference type="NCBI Taxonomy" id="2493092"/>
    <lineage>
        <taxon>Bacteria</taxon>
        <taxon>Pseudomonadati</taxon>
        <taxon>Pseudomonadota</taxon>
        <taxon>Betaproteobacteria</taxon>
        <taxon>Burkholderiales</taxon>
        <taxon>Aquabacterium</taxon>
    </lineage>
</organism>